<proteinExistence type="predicted"/>
<dbReference type="HOGENOM" id="CLU_035160_1_0_1"/>
<dbReference type="Proteomes" id="UP000054485">
    <property type="component" value="Unassembled WGS sequence"/>
</dbReference>
<reference evidence="3" key="2">
    <citation type="submission" date="2015-01" db="EMBL/GenBank/DDBJ databases">
        <title>Evolutionary Origins and Diversification of the Mycorrhizal Mutualists.</title>
        <authorList>
            <consortium name="DOE Joint Genome Institute"/>
            <consortium name="Mycorrhizal Genomics Consortium"/>
            <person name="Kohler A."/>
            <person name="Kuo A."/>
            <person name="Nagy L.G."/>
            <person name="Floudas D."/>
            <person name="Copeland A."/>
            <person name="Barry K.W."/>
            <person name="Cichocki N."/>
            <person name="Veneault-Fourrey C."/>
            <person name="LaButti K."/>
            <person name="Lindquist E.A."/>
            <person name="Lipzen A."/>
            <person name="Lundell T."/>
            <person name="Morin E."/>
            <person name="Murat C."/>
            <person name="Riley R."/>
            <person name="Ohm R."/>
            <person name="Sun H."/>
            <person name="Tunlid A."/>
            <person name="Henrissat B."/>
            <person name="Grigoriev I.V."/>
            <person name="Hibbett D.S."/>
            <person name="Martin F."/>
        </authorList>
    </citation>
    <scope>NUCLEOTIDE SEQUENCE [LARGE SCALE GENOMIC DNA]</scope>
    <source>
        <strain evidence="3">UH-Slu-Lm8-n1</strain>
    </source>
</reference>
<gene>
    <name evidence="2" type="ORF">CY34DRAFT_26648</name>
</gene>
<name>A0A0D0ATN3_9AGAM</name>
<evidence type="ECO:0000313" key="2">
    <source>
        <dbReference type="EMBL" id="KIK35308.1"/>
    </source>
</evidence>
<dbReference type="STRING" id="930992.A0A0D0ATN3"/>
<evidence type="ECO:0000313" key="3">
    <source>
        <dbReference type="Proteomes" id="UP000054485"/>
    </source>
</evidence>
<feature type="region of interest" description="Disordered" evidence="1">
    <location>
        <begin position="315"/>
        <end position="344"/>
    </location>
</feature>
<organism evidence="2 3">
    <name type="scientific">Suillus luteus UH-Slu-Lm8-n1</name>
    <dbReference type="NCBI Taxonomy" id="930992"/>
    <lineage>
        <taxon>Eukaryota</taxon>
        <taxon>Fungi</taxon>
        <taxon>Dikarya</taxon>
        <taxon>Basidiomycota</taxon>
        <taxon>Agaricomycotina</taxon>
        <taxon>Agaricomycetes</taxon>
        <taxon>Agaricomycetidae</taxon>
        <taxon>Boletales</taxon>
        <taxon>Suillineae</taxon>
        <taxon>Suillaceae</taxon>
        <taxon>Suillus</taxon>
    </lineage>
</organism>
<dbReference type="InParanoid" id="A0A0D0ATN3"/>
<protein>
    <submittedName>
        <fullName evidence="2">Uncharacterized protein</fullName>
    </submittedName>
</protein>
<feature type="region of interest" description="Disordered" evidence="1">
    <location>
        <begin position="1"/>
        <end position="45"/>
    </location>
</feature>
<feature type="compositionally biased region" description="Basic residues" evidence="1">
    <location>
        <begin position="319"/>
        <end position="329"/>
    </location>
</feature>
<evidence type="ECO:0000256" key="1">
    <source>
        <dbReference type="SAM" id="MobiDB-lite"/>
    </source>
</evidence>
<sequence length="365" mass="41815">MERGNNSSWAARNPTHPVIPMQSNGGGRLTEAQKASRTLKTAQNKERSKALQEAITQFVQEQGKRLHDLALTHHISDNHIKNLISLETYYKKAREPQLQNALIHTKSKEVNEGLAHGQKYTMAEIQKMVADDPNMCNLSREQKKDFIKQLMDYHEMKTSGVQASNLHALRDRTGIYATVLMSTWITTDNASEFWEDQIEVALNNMAHQFEEWACIQKMNIFVREDLPSLQRQNYDKAIVLVYGIKLDGWPVGLPFIAPSHLHTVVEVRTLRDALKIGSCQWMKLTQWEIDDFKEELQKRKEAGEAICMVHKKCADAGKPHKRKKRKSHTSKQSSRLKNMQPRSREIISDSEVEEVISSMEAALGM</sequence>
<dbReference type="OrthoDB" id="2664589at2759"/>
<keyword evidence="3" id="KW-1185">Reference proteome</keyword>
<accession>A0A0D0ATN3</accession>
<feature type="compositionally biased region" description="Polar residues" evidence="1">
    <location>
        <begin position="33"/>
        <end position="42"/>
    </location>
</feature>
<dbReference type="AlphaFoldDB" id="A0A0D0ATN3"/>
<dbReference type="EMBL" id="KN835639">
    <property type="protein sequence ID" value="KIK35308.1"/>
    <property type="molecule type" value="Genomic_DNA"/>
</dbReference>
<feature type="compositionally biased region" description="Polar residues" evidence="1">
    <location>
        <begin position="1"/>
        <end position="10"/>
    </location>
</feature>
<reference evidence="2 3" key="1">
    <citation type="submission" date="2014-04" db="EMBL/GenBank/DDBJ databases">
        <authorList>
            <consortium name="DOE Joint Genome Institute"/>
            <person name="Kuo A."/>
            <person name="Ruytinx J."/>
            <person name="Rineau F."/>
            <person name="Colpaert J."/>
            <person name="Kohler A."/>
            <person name="Nagy L.G."/>
            <person name="Floudas D."/>
            <person name="Copeland A."/>
            <person name="Barry K.W."/>
            <person name="Cichocki N."/>
            <person name="Veneault-Fourrey C."/>
            <person name="LaButti K."/>
            <person name="Lindquist E.A."/>
            <person name="Lipzen A."/>
            <person name="Lundell T."/>
            <person name="Morin E."/>
            <person name="Murat C."/>
            <person name="Sun H."/>
            <person name="Tunlid A."/>
            <person name="Henrissat B."/>
            <person name="Grigoriev I.V."/>
            <person name="Hibbett D.S."/>
            <person name="Martin F."/>
            <person name="Nordberg H.P."/>
            <person name="Cantor M.N."/>
            <person name="Hua S.X."/>
        </authorList>
    </citation>
    <scope>NUCLEOTIDE SEQUENCE [LARGE SCALE GENOMIC DNA]</scope>
    <source>
        <strain evidence="2 3">UH-Slu-Lm8-n1</strain>
    </source>
</reference>